<dbReference type="PRINTS" id="PR00778">
    <property type="entry name" value="HTHARSR"/>
</dbReference>
<dbReference type="SUPFAM" id="SSF46785">
    <property type="entry name" value="Winged helix' DNA-binding domain"/>
    <property type="match status" value="1"/>
</dbReference>
<dbReference type="InterPro" id="IPR036390">
    <property type="entry name" value="WH_DNA-bd_sf"/>
</dbReference>
<evidence type="ECO:0000256" key="2">
    <source>
        <dbReference type="ARBA" id="ARBA00023125"/>
    </source>
</evidence>
<dbReference type="EMBL" id="QVOD01000048">
    <property type="protein sequence ID" value="RFT63414.1"/>
    <property type="molecule type" value="Genomic_DNA"/>
</dbReference>
<dbReference type="NCBIfam" id="NF033788">
    <property type="entry name" value="HTH_metalloreg"/>
    <property type="match status" value="1"/>
</dbReference>
<dbReference type="RefSeq" id="WP_042985018.1">
    <property type="nucleotide sequence ID" value="NZ_JMQC01000011.1"/>
</dbReference>
<dbReference type="InterPro" id="IPR001845">
    <property type="entry name" value="HTH_ArsR_DNA-bd_dom"/>
</dbReference>
<evidence type="ECO:0000259" key="4">
    <source>
        <dbReference type="PROSITE" id="PS50987"/>
    </source>
</evidence>
<evidence type="ECO:0000256" key="3">
    <source>
        <dbReference type="ARBA" id="ARBA00023163"/>
    </source>
</evidence>
<dbReference type="Gene3D" id="1.10.10.10">
    <property type="entry name" value="Winged helix-like DNA-binding domain superfamily/Winged helix DNA-binding domain"/>
    <property type="match status" value="1"/>
</dbReference>
<dbReference type="GO" id="GO:0003700">
    <property type="term" value="F:DNA-binding transcription factor activity"/>
    <property type="evidence" value="ECO:0007669"/>
    <property type="project" value="InterPro"/>
</dbReference>
<name>A0A090Y8T3_9BACI</name>
<dbReference type="EMBL" id="JMQC01000011">
    <property type="protein sequence ID" value="KFM95178.1"/>
    <property type="molecule type" value="Genomic_DNA"/>
</dbReference>
<dbReference type="AlphaFoldDB" id="A0A090Y8T3"/>
<evidence type="ECO:0000313" key="7">
    <source>
        <dbReference type="Proteomes" id="UP000029389"/>
    </source>
</evidence>
<dbReference type="InterPro" id="IPR036388">
    <property type="entry name" value="WH-like_DNA-bd_sf"/>
</dbReference>
<organism evidence="5 7">
    <name type="scientific">Bacillus clarus</name>
    <dbReference type="NCBI Taxonomy" id="2338372"/>
    <lineage>
        <taxon>Bacteria</taxon>
        <taxon>Bacillati</taxon>
        <taxon>Bacillota</taxon>
        <taxon>Bacilli</taxon>
        <taxon>Bacillales</taxon>
        <taxon>Bacillaceae</taxon>
        <taxon>Bacillus</taxon>
        <taxon>Bacillus cereus group</taxon>
    </lineage>
</organism>
<dbReference type="InterPro" id="IPR011991">
    <property type="entry name" value="ArsR-like_HTH"/>
</dbReference>
<dbReference type="SMART" id="SM00418">
    <property type="entry name" value="HTH_ARSR"/>
    <property type="match status" value="1"/>
</dbReference>
<evidence type="ECO:0000256" key="1">
    <source>
        <dbReference type="ARBA" id="ARBA00023015"/>
    </source>
</evidence>
<feature type="domain" description="HTH arsR-type" evidence="4">
    <location>
        <begin position="2"/>
        <end position="93"/>
    </location>
</feature>
<keyword evidence="1" id="KW-0805">Transcription regulation</keyword>
<evidence type="ECO:0000313" key="5">
    <source>
        <dbReference type="EMBL" id="KFM95178.1"/>
    </source>
</evidence>
<dbReference type="PANTHER" id="PTHR33154">
    <property type="entry name" value="TRANSCRIPTIONAL REGULATOR, ARSR FAMILY"/>
    <property type="match status" value="1"/>
</dbReference>
<evidence type="ECO:0000313" key="6">
    <source>
        <dbReference type="EMBL" id="RFT63414.1"/>
    </source>
</evidence>
<accession>A0A090Y8T3</accession>
<sequence>MNDFHIYEEQADLLRYIAHPVRLQLLQELIRRGGCNVTELCHILKTPQSTTSQHLAKLKSARIVRSINQGTVKTYQVCHEQIHPIINILMNAK</sequence>
<dbReference type="CDD" id="cd00090">
    <property type="entry name" value="HTH_ARSR"/>
    <property type="match status" value="1"/>
</dbReference>
<keyword evidence="8" id="KW-1185">Reference proteome</keyword>
<dbReference type="PROSITE" id="PS50987">
    <property type="entry name" value="HTH_ARSR_2"/>
    <property type="match status" value="1"/>
</dbReference>
<reference evidence="6 8" key="2">
    <citation type="submission" date="2018-08" db="EMBL/GenBank/DDBJ databases">
        <title>Bacillus clarus sp. nov. strain PS00077A.</title>
        <authorList>
            <person name="Mendez Acevedo M."/>
            <person name="Carroll L."/>
            <person name="Mukherjee M."/>
            <person name="Wiedmann M."/>
            <person name="Kovac J."/>
        </authorList>
    </citation>
    <scope>NUCLEOTIDE SEQUENCE [LARGE SCALE GENOMIC DNA]</scope>
    <source>
        <strain evidence="6 8">PS00077A</strain>
    </source>
</reference>
<comment type="caution">
    <text evidence="5">The sequence shown here is derived from an EMBL/GenBank/DDBJ whole genome shotgun (WGS) entry which is preliminary data.</text>
</comment>
<evidence type="ECO:0000313" key="8">
    <source>
        <dbReference type="Proteomes" id="UP000264294"/>
    </source>
</evidence>
<dbReference type="PANTHER" id="PTHR33154:SF18">
    <property type="entry name" value="ARSENICAL RESISTANCE OPERON REPRESSOR"/>
    <property type="match status" value="1"/>
</dbReference>
<dbReference type="Pfam" id="PF01022">
    <property type="entry name" value="HTH_5"/>
    <property type="match status" value="1"/>
</dbReference>
<dbReference type="InterPro" id="IPR051081">
    <property type="entry name" value="HTH_MetalResp_TranReg"/>
</dbReference>
<gene>
    <name evidence="6" type="ORF">D0U04_25195</name>
    <name evidence="5" type="ORF">DJ93_5795</name>
</gene>
<protein>
    <submittedName>
        <fullName evidence="6">ArsR family transcriptional regulator</fullName>
    </submittedName>
    <submittedName>
        <fullName evidence="5">Bacterial regulatory, arsR family protein</fullName>
    </submittedName>
</protein>
<reference evidence="5 7" key="1">
    <citation type="submission" date="2014-04" db="EMBL/GenBank/DDBJ databases">
        <authorList>
            <person name="Bishop-Lilly K.A."/>
            <person name="Broomall S.M."/>
            <person name="Chain P.S."/>
            <person name="Chertkov O."/>
            <person name="Coyne S.R."/>
            <person name="Daligault H.E."/>
            <person name="Davenport K.W."/>
            <person name="Erkkila T."/>
            <person name="Frey K.G."/>
            <person name="Gibbons H.S."/>
            <person name="Gu W."/>
            <person name="Jaissle J."/>
            <person name="Johnson S.L."/>
            <person name="Koroleva G.I."/>
            <person name="Ladner J.T."/>
            <person name="Lo C.-C."/>
            <person name="Minogue T.D."/>
            <person name="Munk C."/>
            <person name="Palacios G.F."/>
            <person name="Redden C.L."/>
            <person name="Rosenzweig C.N."/>
            <person name="Scholz M.B."/>
            <person name="Teshima H."/>
            <person name="Xu Y."/>
        </authorList>
    </citation>
    <scope>NUCLEOTIDE SEQUENCE [LARGE SCALE GENOMIC DNA]</scope>
    <source>
        <strain evidence="5 7">BHP</strain>
    </source>
</reference>
<keyword evidence="2" id="KW-0238">DNA-binding</keyword>
<keyword evidence="3" id="KW-0804">Transcription</keyword>
<dbReference type="Proteomes" id="UP000264294">
    <property type="component" value="Unassembled WGS sequence"/>
</dbReference>
<dbReference type="GO" id="GO:0003677">
    <property type="term" value="F:DNA binding"/>
    <property type="evidence" value="ECO:0007669"/>
    <property type="project" value="UniProtKB-KW"/>
</dbReference>
<proteinExistence type="predicted"/>
<dbReference type="Proteomes" id="UP000029389">
    <property type="component" value="Unassembled WGS sequence"/>
</dbReference>